<name>A0A8H7T1I4_9HELO</name>
<dbReference type="OrthoDB" id="3466524at2759"/>
<sequence length="126" mass="14639">MLHLADDKTQDRIDCFLNPNFPEWEIARPERIAQGILYLKDLKGPRATCRVNAGKCVRLSCSYQSAIWLCSDTKQVIGPECKFIATYAQDMFQSCQVWERSSWWIGGQFFDSDGFHVIVRWDTHKC</sequence>
<proteinExistence type="predicted"/>
<dbReference type="PANTHER" id="PTHR35605">
    <property type="entry name" value="ECP2 EFFECTOR PROTEIN DOMAIN-CONTAINING PROTEIN-RELATED"/>
    <property type="match status" value="1"/>
</dbReference>
<dbReference type="EMBL" id="JAFJYH010000314">
    <property type="protein sequence ID" value="KAG4413449.1"/>
    <property type="molecule type" value="Genomic_DNA"/>
</dbReference>
<organism evidence="1 2">
    <name type="scientific">Cadophora malorum</name>
    <dbReference type="NCBI Taxonomy" id="108018"/>
    <lineage>
        <taxon>Eukaryota</taxon>
        <taxon>Fungi</taxon>
        <taxon>Dikarya</taxon>
        <taxon>Ascomycota</taxon>
        <taxon>Pezizomycotina</taxon>
        <taxon>Leotiomycetes</taxon>
        <taxon>Helotiales</taxon>
        <taxon>Ploettnerulaceae</taxon>
        <taxon>Cadophora</taxon>
    </lineage>
</organism>
<reference evidence="1" key="1">
    <citation type="submission" date="2021-02" db="EMBL/GenBank/DDBJ databases">
        <title>Genome sequence Cadophora malorum strain M34.</title>
        <authorList>
            <person name="Stefanovic E."/>
            <person name="Vu D."/>
            <person name="Scully C."/>
            <person name="Dijksterhuis J."/>
            <person name="Roader J."/>
            <person name="Houbraken J."/>
        </authorList>
    </citation>
    <scope>NUCLEOTIDE SEQUENCE</scope>
    <source>
        <strain evidence="1">M34</strain>
    </source>
</reference>
<dbReference type="Proteomes" id="UP000664132">
    <property type="component" value="Unassembled WGS sequence"/>
</dbReference>
<dbReference type="PANTHER" id="PTHR35605:SF1">
    <property type="entry name" value="ECP2 EFFECTOR PROTEIN DOMAIN-CONTAINING PROTEIN-RELATED"/>
    <property type="match status" value="1"/>
</dbReference>
<gene>
    <name evidence="1" type="ORF">IFR04_013426</name>
</gene>
<protein>
    <submittedName>
        <fullName evidence="1">Uncharacterized protein</fullName>
    </submittedName>
</protein>
<keyword evidence="2" id="KW-1185">Reference proteome</keyword>
<dbReference type="AlphaFoldDB" id="A0A8H7T1I4"/>
<comment type="caution">
    <text evidence="1">The sequence shown here is derived from an EMBL/GenBank/DDBJ whole genome shotgun (WGS) entry which is preliminary data.</text>
</comment>
<accession>A0A8H7T1I4</accession>
<evidence type="ECO:0000313" key="1">
    <source>
        <dbReference type="EMBL" id="KAG4413449.1"/>
    </source>
</evidence>
<evidence type="ECO:0000313" key="2">
    <source>
        <dbReference type="Proteomes" id="UP000664132"/>
    </source>
</evidence>